<dbReference type="Proteomes" id="UP001056291">
    <property type="component" value="Chromosome"/>
</dbReference>
<dbReference type="SMART" id="SM00422">
    <property type="entry name" value="HTH_MERR"/>
    <property type="match status" value="1"/>
</dbReference>
<sequence>MNANTKINVEDEARYSIADLAEEFGVTSRTIRFYEDKGLVSPERDGLTRIYSRSDRGRLKIILRGRRLGFSLQEIKKMLDMYSPEGEATDQLNYTLKKCKDQLSKLVSQREDINEAISELEEGIRDLEEHLSSGNVAGKKTSKKIA</sequence>
<gene>
    <name evidence="4" type="ORF">NBZ79_02215</name>
</gene>
<dbReference type="Pfam" id="PF13411">
    <property type="entry name" value="MerR_1"/>
    <property type="match status" value="1"/>
</dbReference>
<dbReference type="RefSeq" id="WP_251935014.1">
    <property type="nucleotide sequence ID" value="NZ_CP098747.1"/>
</dbReference>
<keyword evidence="1 4" id="KW-0238">DNA-binding</keyword>
<dbReference type="SUPFAM" id="SSF46955">
    <property type="entry name" value="Putative DNA-binding domain"/>
    <property type="match status" value="1"/>
</dbReference>
<evidence type="ECO:0000313" key="4">
    <source>
        <dbReference type="EMBL" id="USG61786.1"/>
    </source>
</evidence>
<keyword evidence="2" id="KW-0175">Coiled coil</keyword>
<evidence type="ECO:0000259" key="3">
    <source>
        <dbReference type="PROSITE" id="PS50937"/>
    </source>
</evidence>
<dbReference type="InterPro" id="IPR000551">
    <property type="entry name" value="MerR-type_HTH_dom"/>
</dbReference>
<feature type="domain" description="HTH merR-type" evidence="3">
    <location>
        <begin position="14"/>
        <end position="81"/>
    </location>
</feature>
<dbReference type="PANTHER" id="PTHR30204:SF58">
    <property type="entry name" value="HTH-TYPE TRANSCRIPTIONAL REGULATOR YFMP"/>
    <property type="match status" value="1"/>
</dbReference>
<keyword evidence="5" id="KW-1185">Reference proteome</keyword>
<evidence type="ECO:0000256" key="1">
    <source>
        <dbReference type="ARBA" id="ARBA00023125"/>
    </source>
</evidence>
<dbReference type="PROSITE" id="PS50937">
    <property type="entry name" value="HTH_MERR_2"/>
    <property type="match status" value="1"/>
</dbReference>
<dbReference type="InterPro" id="IPR009061">
    <property type="entry name" value="DNA-bd_dom_put_sf"/>
</dbReference>
<feature type="coiled-coil region" evidence="2">
    <location>
        <begin position="96"/>
        <end position="130"/>
    </location>
</feature>
<dbReference type="InterPro" id="IPR047057">
    <property type="entry name" value="MerR_fam"/>
</dbReference>
<dbReference type="Gene3D" id="1.10.1660.10">
    <property type="match status" value="1"/>
</dbReference>
<evidence type="ECO:0000256" key="2">
    <source>
        <dbReference type="SAM" id="Coils"/>
    </source>
</evidence>
<accession>A0ABY4W4M8</accession>
<dbReference type="PANTHER" id="PTHR30204">
    <property type="entry name" value="REDOX-CYCLING DRUG-SENSING TRANSCRIPTIONAL ACTIVATOR SOXR"/>
    <property type="match status" value="1"/>
</dbReference>
<dbReference type="GO" id="GO:0003677">
    <property type="term" value="F:DNA binding"/>
    <property type="evidence" value="ECO:0007669"/>
    <property type="project" value="UniProtKB-KW"/>
</dbReference>
<dbReference type="CDD" id="cd04776">
    <property type="entry name" value="HTH_GnyR"/>
    <property type="match status" value="1"/>
</dbReference>
<evidence type="ECO:0000313" key="5">
    <source>
        <dbReference type="Proteomes" id="UP001056291"/>
    </source>
</evidence>
<name>A0ABY4W4M8_9PROT</name>
<dbReference type="EMBL" id="CP098747">
    <property type="protein sequence ID" value="USG61786.1"/>
    <property type="molecule type" value="Genomic_DNA"/>
</dbReference>
<proteinExistence type="predicted"/>
<reference evidence="4" key="1">
    <citation type="submission" date="2022-06" db="EMBL/GenBank/DDBJ databases">
        <title>Sneathiella actinostolidae sp. nov., isolated from a sea anemonein the Western Pacific Ocean.</title>
        <authorList>
            <person name="Wei M.J."/>
        </authorList>
    </citation>
    <scope>NUCLEOTIDE SEQUENCE</scope>
    <source>
        <strain evidence="4">PHK-P5</strain>
    </source>
</reference>
<organism evidence="4 5">
    <name type="scientific">Sneathiella marina</name>
    <dbReference type="NCBI Taxonomy" id="2950108"/>
    <lineage>
        <taxon>Bacteria</taxon>
        <taxon>Pseudomonadati</taxon>
        <taxon>Pseudomonadota</taxon>
        <taxon>Alphaproteobacteria</taxon>
        <taxon>Sneathiellales</taxon>
        <taxon>Sneathiellaceae</taxon>
        <taxon>Sneathiella</taxon>
    </lineage>
</organism>
<protein>
    <submittedName>
        <fullName evidence="4">MerR family DNA-binding transcriptional regulator</fullName>
    </submittedName>
</protein>